<reference evidence="7 8" key="1">
    <citation type="journal article" date="2014" name="Acta Crystallogr. D">
        <title>Structure-based characterization and antifreeze properties of a hyperactive ice-binding protein from the Antarctic bacterium Flavobacterium frigoris PS1.</title>
        <authorList>
            <person name="Do H."/>
            <person name="Kim S.J."/>
            <person name="Kim H.J."/>
            <person name="Lee J.H."/>
        </authorList>
    </citation>
    <scope>NUCLEOTIDE SEQUENCE [LARGE SCALE GENOMIC DNA]</scope>
    <source>
        <strain evidence="7 8">PS1</strain>
    </source>
</reference>
<gene>
    <name evidence="7" type="ORF">HJ01_02365</name>
</gene>
<organism evidence="7 8">
    <name type="scientific">Flavobacterium frigoris (strain PS1)</name>
    <dbReference type="NCBI Taxonomy" id="1086011"/>
    <lineage>
        <taxon>Bacteria</taxon>
        <taxon>Pseudomonadati</taxon>
        <taxon>Bacteroidota</taxon>
        <taxon>Flavobacteriia</taxon>
        <taxon>Flavobacteriales</taxon>
        <taxon>Flavobacteriaceae</taxon>
        <taxon>Flavobacterium</taxon>
    </lineage>
</organism>
<feature type="domain" description="Methylamine utilisation protein MauE" evidence="6">
    <location>
        <begin position="24"/>
        <end position="150"/>
    </location>
</feature>
<evidence type="ECO:0000256" key="4">
    <source>
        <dbReference type="ARBA" id="ARBA00023136"/>
    </source>
</evidence>
<dbReference type="PATRIC" id="fig|1086011.3.peg.2316"/>
<evidence type="ECO:0000313" key="8">
    <source>
        <dbReference type="Proteomes" id="UP000005566"/>
    </source>
</evidence>
<name>H7FST4_FLAFP</name>
<keyword evidence="4 5" id="KW-0472">Membrane</keyword>
<feature type="transmembrane region" description="Helical" evidence="5">
    <location>
        <begin position="63"/>
        <end position="84"/>
    </location>
</feature>
<evidence type="ECO:0000256" key="3">
    <source>
        <dbReference type="ARBA" id="ARBA00022989"/>
    </source>
</evidence>
<dbReference type="EMBL" id="AHKF01000018">
    <property type="protein sequence ID" value="EIA08643.1"/>
    <property type="molecule type" value="Genomic_DNA"/>
</dbReference>
<dbReference type="AlphaFoldDB" id="H7FST4"/>
<protein>
    <recommendedName>
        <fullName evidence="6">Methylamine utilisation protein MauE domain-containing protein</fullName>
    </recommendedName>
</protein>
<evidence type="ECO:0000256" key="2">
    <source>
        <dbReference type="ARBA" id="ARBA00022692"/>
    </source>
</evidence>
<feature type="transmembrane region" description="Helical" evidence="5">
    <location>
        <begin position="163"/>
        <end position="184"/>
    </location>
</feature>
<dbReference type="GO" id="GO:0030416">
    <property type="term" value="P:methylamine metabolic process"/>
    <property type="evidence" value="ECO:0007669"/>
    <property type="project" value="InterPro"/>
</dbReference>
<keyword evidence="8" id="KW-1185">Reference proteome</keyword>
<dbReference type="GO" id="GO:0016020">
    <property type="term" value="C:membrane"/>
    <property type="evidence" value="ECO:0007669"/>
    <property type="project" value="UniProtKB-SubCell"/>
</dbReference>
<dbReference type="Pfam" id="PF07291">
    <property type="entry name" value="MauE"/>
    <property type="match status" value="1"/>
</dbReference>
<feature type="transmembrane region" description="Helical" evidence="5">
    <location>
        <begin position="26"/>
        <end position="43"/>
    </location>
</feature>
<proteinExistence type="predicted"/>
<feature type="transmembrane region" description="Helical" evidence="5">
    <location>
        <begin position="91"/>
        <end position="111"/>
    </location>
</feature>
<sequence>MFFIYNFTVLKKNNTMKVTATFKEKFTISISYLFILLFVYSAVSKLMDFHNFQIQLAQSPLLTAFATYISYAVLTVEFAIAILLSIPKTRIIGMFSAFGLMLLFTIYIYIILNYSSFVPCSCGGILENMNWTEHLIFNIAMVILAATALYLSNDWQNKPRFYISIRLVAISLLSVVLMAGLFLISEDMVQHRNNFVRRFPPFPAKRITVENLKFNSFYFAGESNGKLFLGNTSAPALITTLDTALQVITTQHIKITDTLFKFHNIQLRVLPPHFYLFDGTVPIIFKGNLSDGKAVLQSRKIPGFTKAVLIDSATIIIRTLSNTRENLLATVNLNHGQIKKSAHELLQKQIDGLFDTDGTMQYSQQQRKFVYLYYYRNQYTVTDQYLNLVHRGNTIDTTSKAKIKIAYVKAKKQRVFSAPPLLVNRVSAIHNNLLFVNSTLPGRYDEIKMWKNANVIDVYDILTKSYLMSFYIYKIDGEKIDDFIVTNTHFFAIIGSNIVSYKLAAALKNKYNN</sequence>
<evidence type="ECO:0000259" key="6">
    <source>
        <dbReference type="Pfam" id="PF07291"/>
    </source>
</evidence>
<comment type="caution">
    <text evidence="7">The sequence shown here is derived from an EMBL/GenBank/DDBJ whole genome shotgun (WGS) entry which is preliminary data.</text>
</comment>
<evidence type="ECO:0000256" key="1">
    <source>
        <dbReference type="ARBA" id="ARBA00004141"/>
    </source>
</evidence>
<keyword evidence="3 5" id="KW-1133">Transmembrane helix</keyword>
<dbReference type="InterPro" id="IPR009908">
    <property type="entry name" value="Methylamine_util_MauE"/>
</dbReference>
<keyword evidence="2 5" id="KW-0812">Transmembrane</keyword>
<evidence type="ECO:0000313" key="7">
    <source>
        <dbReference type="EMBL" id="EIA08643.1"/>
    </source>
</evidence>
<dbReference type="eggNOG" id="ENOG502Z9VN">
    <property type="taxonomic scope" value="Bacteria"/>
</dbReference>
<dbReference type="Proteomes" id="UP000005566">
    <property type="component" value="Unassembled WGS sequence"/>
</dbReference>
<accession>H7FST4</accession>
<comment type="subcellular location">
    <subcellularLocation>
        <location evidence="1">Membrane</location>
        <topology evidence="1">Multi-pass membrane protein</topology>
    </subcellularLocation>
</comment>
<dbReference type="STRING" id="1086011.HJ01_02365"/>
<evidence type="ECO:0000256" key="5">
    <source>
        <dbReference type="SAM" id="Phobius"/>
    </source>
</evidence>
<feature type="transmembrane region" description="Helical" evidence="5">
    <location>
        <begin position="131"/>
        <end position="151"/>
    </location>
</feature>
<dbReference type="UniPathway" id="UPA00895"/>